<dbReference type="InterPro" id="IPR050418">
    <property type="entry name" value="D-iso_2-hydroxyacid_DH_PdxB"/>
</dbReference>
<evidence type="ECO:0000259" key="5">
    <source>
        <dbReference type="Pfam" id="PF00389"/>
    </source>
</evidence>
<gene>
    <name evidence="7" type="primary">hprA</name>
    <name evidence="7" type="ORF">theurythT_09900</name>
</gene>
<dbReference type="SUPFAM" id="SSF51735">
    <property type="entry name" value="NAD(P)-binding Rossmann-fold domains"/>
    <property type="match status" value="1"/>
</dbReference>
<keyword evidence="2 4" id="KW-0560">Oxidoreductase</keyword>
<evidence type="ECO:0000256" key="1">
    <source>
        <dbReference type="ARBA" id="ARBA00005854"/>
    </source>
</evidence>
<comment type="similarity">
    <text evidence="1 4">Belongs to the D-isomer specific 2-hydroxyacid dehydrogenase family.</text>
</comment>
<evidence type="ECO:0000256" key="3">
    <source>
        <dbReference type="ARBA" id="ARBA00023027"/>
    </source>
</evidence>
<keyword evidence="3" id="KW-0520">NAD</keyword>
<dbReference type="InterPro" id="IPR029753">
    <property type="entry name" value="D-isomer_DH_CS"/>
</dbReference>
<accession>A0ABQ6H025</accession>
<sequence>MQAVFLDAQTFHSSISFNDIEQAVGSLKTYPLTKPLEVIERAIGAEIIITNKVMLSAALLKQLPNLKLICVSATGTNNVDLDAAKALGIVVTNVSGYASQSLSQYVLAQILNYYCRLPAHNQVTQNSTWQNSPTFCVHGDSMIELAGKTLGIYGYGTLGRAVEQLAKAFGMTVLISEHANKTAIRANRVSYQEMLTSSDIISVHCPQTKATTELFNRAAFSKMQSHCLFINTARGGVVNSVDLAKALTANEIAHAVVDVLEQEPPQADHPLLDKSLTNITITAHMAWASIEAQQRLVALLGKNIIDFQQGIATNVVK</sequence>
<evidence type="ECO:0000313" key="8">
    <source>
        <dbReference type="Proteomes" id="UP001157133"/>
    </source>
</evidence>
<evidence type="ECO:0000313" key="7">
    <source>
        <dbReference type="EMBL" id="GLX81538.1"/>
    </source>
</evidence>
<feature type="domain" description="D-isomer specific 2-hydroxyacid dehydrogenase NAD-binding" evidence="6">
    <location>
        <begin position="108"/>
        <end position="286"/>
    </location>
</feature>
<comment type="caution">
    <text evidence="7">The sequence shown here is derived from an EMBL/GenBank/DDBJ whole genome shotgun (WGS) entry which is preliminary data.</text>
</comment>
<keyword evidence="8" id="KW-1185">Reference proteome</keyword>
<dbReference type="InterPro" id="IPR036291">
    <property type="entry name" value="NAD(P)-bd_dom_sf"/>
</dbReference>
<dbReference type="PANTHER" id="PTHR43761">
    <property type="entry name" value="D-ISOMER SPECIFIC 2-HYDROXYACID DEHYDROGENASE FAMILY PROTEIN (AFU_ORTHOLOGUE AFUA_1G13630)"/>
    <property type="match status" value="1"/>
</dbReference>
<dbReference type="PANTHER" id="PTHR43761:SF1">
    <property type="entry name" value="D-ISOMER SPECIFIC 2-HYDROXYACID DEHYDROGENASE CATALYTIC DOMAIN-CONTAINING PROTEIN-RELATED"/>
    <property type="match status" value="1"/>
</dbReference>
<dbReference type="EMBL" id="BSSU01000004">
    <property type="protein sequence ID" value="GLX81538.1"/>
    <property type="molecule type" value="Genomic_DNA"/>
</dbReference>
<evidence type="ECO:0000256" key="4">
    <source>
        <dbReference type="RuleBase" id="RU003719"/>
    </source>
</evidence>
<feature type="domain" description="D-isomer specific 2-hydroxyacid dehydrogenase catalytic" evidence="5">
    <location>
        <begin position="33"/>
        <end position="316"/>
    </location>
</feature>
<reference evidence="7 8" key="1">
    <citation type="submission" date="2023-03" db="EMBL/GenBank/DDBJ databases">
        <title>Draft genome sequence of Thalassotalea eurytherma JCM 18482T.</title>
        <authorList>
            <person name="Sawabe T."/>
        </authorList>
    </citation>
    <scope>NUCLEOTIDE SEQUENCE [LARGE SCALE GENOMIC DNA]</scope>
    <source>
        <strain evidence="7 8">JCM 18482</strain>
    </source>
</reference>
<dbReference type="SUPFAM" id="SSF52283">
    <property type="entry name" value="Formate/glycerate dehydrogenase catalytic domain-like"/>
    <property type="match status" value="1"/>
</dbReference>
<evidence type="ECO:0000259" key="6">
    <source>
        <dbReference type="Pfam" id="PF02826"/>
    </source>
</evidence>
<dbReference type="CDD" id="cd12162">
    <property type="entry name" value="2-Hacid_dh_4"/>
    <property type="match status" value="1"/>
</dbReference>
<name>A0ABQ6H025_9GAMM</name>
<protein>
    <submittedName>
        <fullName evidence="7">Glycerate dehydrogenase</fullName>
    </submittedName>
</protein>
<dbReference type="InterPro" id="IPR006140">
    <property type="entry name" value="D-isomer_DH_NAD-bd"/>
</dbReference>
<dbReference type="Gene3D" id="3.40.50.720">
    <property type="entry name" value="NAD(P)-binding Rossmann-like Domain"/>
    <property type="match status" value="2"/>
</dbReference>
<dbReference type="Pfam" id="PF00389">
    <property type="entry name" value="2-Hacid_dh"/>
    <property type="match status" value="1"/>
</dbReference>
<dbReference type="Pfam" id="PF02826">
    <property type="entry name" value="2-Hacid_dh_C"/>
    <property type="match status" value="1"/>
</dbReference>
<evidence type="ECO:0000256" key="2">
    <source>
        <dbReference type="ARBA" id="ARBA00023002"/>
    </source>
</evidence>
<proteinExistence type="inferred from homology"/>
<dbReference type="Proteomes" id="UP001157133">
    <property type="component" value="Unassembled WGS sequence"/>
</dbReference>
<dbReference type="RefSeq" id="WP_284206872.1">
    <property type="nucleotide sequence ID" value="NZ_BSSU01000004.1"/>
</dbReference>
<organism evidence="7 8">
    <name type="scientific">Thalassotalea eurytherma</name>
    <dbReference type="NCBI Taxonomy" id="1144278"/>
    <lineage>
        <taxon>Bacteria</taxon>
        <taxon>Pseudomonadati</taxon>
        <taxon>Pseudomonadota</taxon>
        <taxon>Gammaproteobacteria</taxon>
        <taxon>Alteromonadales</taxon>
        <taxon>Colwelliaceae</taxon>
        <taxon>Thalassotalea</taxon>
    </lineage>
</organism>
<dbReference type="InterPro" id="IPR006139">
    <property type="entry name" value="D-isomer_2_OHA_DH_cat_dom"/>
</dbReference>
<dbReference type="PROSITE" id="PS00670">
    <property type="entry name" value="D_2_HYDROXYACID_DH_2"/>
    <property type="match status" value="1"/>
</dbReference>